<evidence type="ECO:0000256" key="7">
    <source>
        <dbReference type="ARBA" id="ARBA00022795"/>
    </source>
</evidence>
<keyword evidence="15" id="KW-0966">Cell projection</keyword>
<keyword evidence="4 13" id="KW-0813">Transport</keyword>
<dbReference type="Proteomes" id="UP001265550">
    <property type="component" value="Unassembled WGS sequence"/>
</dbReference>
<name>A0ABU1VA79_9BURK</name>
<reference evidence="15 16" key="1">
    <citation type="submission" date="2023-07" db="EMBL/GenBank/DDBJ databases">
        <title>Sorghum-associated microbial communities from plants grown in Nebraska, USA.</title>
        <authorList>
            <person name="Schachtman D."/>
        </authorList>
    </citation>
    <scope>NUCLEOTIDE SEQUENCE [LARGE SCALE GENOMIC DNA]</scope>
    <source>
        <strain evidence="15 16">BE240</strain>
    </source>
</reference>
<dbReference type="InterPro" id="IPR006136">
    <property type="entry name" value="FlhB"/>
</dbReference>
<evidence type="ECO:0000256" key="8">
    <source>
        <dbReference type="ARBA" id="ARBA00022927"/>
    </source>
</evidence>
<dbReference type="Gene3D" id="3.40.1690.10">
    <property type="entry name" value="secretion proteins EscU"/>
    <property type="match status" value="1"/>
</dbReference>
<evidence type="ECO:0000313" key="15">
    <source>
        <dbReference type="EMBL" id="MDR7094342.1"/>
    </source>
</evidence>
<evidence type="ECO:0000256" key="10">
    <source>
        <dbReference type="ARBA" id="ARBA00023136"/>
    </source>
</evidence>
<keyword evidence="5 13" id="KW-1003">Cell membrane</keyword>
<dbReference type="RefSeq" id="WP_204733351.1">
    <property type="nucleotide sequence ID" value="NZ_JAVDWE010000005.1"/>
</dbReference>
<keyword evidence="16" id="KW-1185">Reference proteome</keyword>
<dbReference type="Gene3D" id="6.10.250.2080">
    <property type="match status" value="1"/>
</dbReference>
<dbReference type="PRINTS" id="PR00950">
    <property type="entry name" value="TYPE3IMSPROT"/>
</dbReference>
<comment type="similarity">
    <text evidence="2 13">Belongs to the type III secretion exporter family.</text>
</comment>
<evidence type="ECO:0000256" key="3">
    <source>
        <dbReference type="ARBA" id="ARBA00021622"/>
    </source>
</evidence>
<dbReference type="PANTHER" id="PTHR30531:SF12">
    <property type="entry name" value="FLAGELLAR BIOSYNTHETIC PROTEIN FLHB"/>
    <property type="match status" value="1"/>
</dbReference>
<keyword evidence="11 13" id="KW-1006">Bacterial flagellum protein export</keyword>
<evidence type="ECO:0000256" key="11">
    <source>
        <dbReference type="ARBA" id="ARBA00023225"/>
    </source>
</evidence>
<accession>A0ABU1VA79</accession>
<feature type="transmembrane region" description="Helical" evidence="13">
    <location>
        <begin position="35"/>
        <end position="53"/>
    </location>
</feature>
<feature type="transmembrane region" description="Helical" evidence="13">
    <location>
        <begin position="148"/>
        <end position="167"/>
    </location>
</feature>
<evidence type="ECO:0000256" key="13">
    <source>
        <dbReference type="RuleBase" id="RU364091"/>
    </source>
</evidence>
<dbReference type="NCBIfam" id="TIGR00328">
    <property type="entry name" value="flhB"/>
    <property type="match status" value="1"/>
</dbReference>
<proteinExistence type="inferred from homology"/>
<feature type="transmembrane region" description="Helical" evidence="13">
    <location>
        <begin position="187"/>
        <end position="210"/>
    </location>
</feature>
<evidence type="ECO:0000256" key="2">
    <source>
        <dbReference type="ARBA" id="ARBA00010690"/>
    </source>
</evidence>
<gene>
    <name evidence="13" type="primary">flhB</name>
    <name evidence="15" type="ORF">J2X09_002083</name>
</gene>
<feature type="region of interest" description="Disordered" evidence="14">
    <location>
        <begin position="224"/>
        <end position="252"/>
    </location>
</feature>
<evidence type="ECO:0000256" key="14">
    <source>
        <dbReference type="SAM" id="MobiDB-lite"/>
    </source>
</evidence>
<keyword evidence="10 13" id="KW-0472">Membrane</keyword>
<evidence type="ECO:0000313" key="16">
    <source>
        <dbReference type="Proteomes" id="UP001265550"/>
    </source>
</evidence>
<keyword evidence="9 13" id="KW-1133">Transmembrane helix</keyword>
<dbReference type="InterPro" id="IPR006135">
    <property type="entry name" value="T3SS_substrate_exporter"/>
</dbReference>
<feature type="compositionally biased region" description="Basic and acidic residues" evidence="14">
    <location>
        <begin position="224"/>
        <end position="239"/>
    </location>
</feature>
<feature type="transmembrane region" description="Helical" evidence="13">
    <location>
        <begin position="91"/>
        <end position="116"/>
    </location>
</feature>
<dbReference type="Pfam" id="PF01312">
    <property type="entry name" value="Bac_export_2"/>
    <property type="match status" value="1"/>
</dbReference>
<feature type="region of interest" description="Disordered" evidence="14">
    <location>
        <begin position="1"/>
        <end position="25"/>
    </location>
</feature>
<keyword evidence="15" id="KW-0282">Flagellum</keyword>
<comment type="caution">
    <text evidence="15">The sequence shown here is derived from an EMBL/GenBank/DDBJ whole genome shotgun (WGS) entry which is preliminary data.</text>
</comment>
<comment type="function">
    <text evidence="12 13">Required for formation of the rod structure in the basal body of the flagellar apparatus. Together with FliI and FliH, may constitute the export apparatus of flagellin.</text>
</comment>
<evidence type="ECO:0000256" key="9">
    <source>
        <dbReference type="ARBA" id="ARBA00022989"/>
    </source>
</evidence>
<dbReference type="InterPro" id="IPR029025">
    <property type="entry name" value="T3SS_substrate_exporter_C"/>
</dbReference>
<dbReference type="PANTHER" id="PTHR30531">
    <property type="entry name" value="FLAGELLAR BIOSYNTHETIC PROTEIN FLHB"/>
    <property type="match status" value="1"/>
</dbReference>
<organism evidence="15 16">
    <name type="scientific">Hydrogenophaga laconesensis</name>
    <dbReference type="NCBI Taxonomy" id="1805971"/>
    <lineage>
        <taxon>Bacteria</taxon>
        <taxon>Pseudomonadati</taxon>
        <taxon>Pseudomonadota</taxon>
        <taxon>Betaproteobacteria</taxon>
        <taxon>Burkholderiales</taxon>
        <taxon>Comamonadaceae</taxon>
        <taxon>Hydrogenophaga</taxon>
    </lineage>
</organism>
<comment type="subcellular location">
    <subcellularLocation>
        <location evidence="1">Cell membrane</location>
        <topology evidence="1">Multi-pass membrane protein</topology>
    </subcellularLocation>
</comment>
<keyword evidence="8 13" id="KW-0653">Protein transport</keyword>
<dbReference type="SUPFAM" id="SSF160544">
    <property type="entry name" value="EscU C-terminal domain-like"/>
    <property type="match status" value="1"/>
</dbReference>
<protein>
    <recommendedName>
        <fullName evidence="3 13">Flagellar biosynthetic protein FlhB</fullName>
    </recommendedName>
</protein>
<evidence type="ECO:0000256" key="1">
    <source>
        <dbReference type="ARBA" id="ARBA00004651"/>
    </source>
</evidence>
<keyword evidence="6 13" id="KW-0812">Transmembrane</keyword>
<evidence type="ECO:0000256" key="4">
    <source>
        <dbReference type="ARBA" id="ARBA00022448"/>
    </source>
</evidence>
<evidence type="ECO:0000256" key="12">
    <source>
        <dbReference type="ARBA" id="ARBA00025078"/>
    </source>
</evidence>
<sequence>MDSSAQDKTLPATPQRLKKARADGQVSRSKDLSNLAVLGGGAVVLLALAPTGFEKLRSALQGQLRFDRQTLLKPELSTERLIDGFAQGLMLFLPLGLAVLALVLLTAFASGSWAISTKPIMPDLSRINPLKGIGRLFTKQQLFDTAKLAAITAIVGVVGWQFVASHVEDFASLVMQPLESGIGQLGQWLMVGVGLLLLVVGLVAAIDFPAQKFLHAQRMRMSHQEVKQEHKEAEGDPHVKSQRRARQREMAQRNSINAVPKADLVVMNPTHYAVAIRYDDASMNAPRVIAKGADLLAMKIRDVAKAHKVPVLQSPMLARALYAHAEIDQEIPSALYTAVAQVLAYVYQLKAALKGQGVMPAEQPVPVVPPELDPHFKKAAKEATE</sequence>
<evidence type="ECO:0000256" key="6">
    <source>
        <dbReference type="ARBA" id="ARBA00022692"/>
    </source>
</evidence>
<evidence type="ECO:0000256" key="5">
    <source>
        <dbReference type="ARBA" id="ARBA00022475"/>
    </source>
</evidence>
<keyword evidence="7 13" id="KW-1005">Bacterial flagellum biogenesis</keyword>
<keyword evidence="15" id="KW-0969">Cilium</keyword>
<dbReference type="EMBL" id="JAVDWE010000005">
    <property type="protein sequence ID" value="MDR7094342.1"/>
    <property type="molecule type" value="Genomic_DNA"/>
</dbReference>